<gene>
    <name evidence="1" type="ORF">Raf01_80260</name>
</gene>
<keyword evidence="2" id="KW-1185">Reference proteome</keyword>
<comment type="caution">
    <text evidence="1">The sequence shown here is derived from an EMBL/GenBank/DDBJ whole genome shotgun (WGS) entry which is preliminary data.</text>
</comment>
<dbReference type="SUPFAM" id="SSF54909">
    <property type="entry name" value="Dimeric alpha+beta barrel"/>
    <property type="match status" value="1"/>
</dbReference>
<protein>
    <recommendedName>
        <fullName evidence="3">Antibiotic biosynthesis monooxygenase</fullName>
    </recommendedName>
</protein>
<proteinExistence type="predicted"/>
<evidence type="ECO:0000313" key="2">
    <source>
        <dbReference type="Proteomes" id="UP000642748"/>
    </source>
</evidence>
<sequence>MASRTVAAMTSEASGGPIIGITHFTIDPADSAEVKARHAAMVSALRATSPGPREACLGRIDEKTWAVIWRWDSIDHMRMTQETARNNPHVEAAFALTSGITGEALNVMDELPRVSEHE</sequence>
<organism evidence="1 2">
    <name type="scientific">Rugosimonospora africana</name>
    <dbReference type="NCBI Taxonomy" id="556532"/>
    <lineage>
        <taxon>Bacteria</taxon>
        <taxon>Bacillati</taxon>
        <taxon>Actinomycetota</taxon>
        <taxon>Actinomycetes</taxon>
        <taxon>Micromonosporales</taxon>
        <taxon>Micromonosporaceae</taxon>
        <taxon>Rugosimonospora</taxon>
    </lineage>
</organism>
<name>A0A8J3VVE6_9ACTN</name>
<evidence type="ECO:0000313" key="1">
    <source>
        <dbReference type="EMBL" id="GIH19854.1"/>
    </source>
</evidence>
<dbReference type="AlphaFoldDB" id="A0A8J3VVE6"/>
<dbReference type="EMBL" id="BONZ01000086">
    <property type="protein sequence ID" value="GIH19854.1"/>
    <property type="molecule type" value="Genomic_DNA"/>
</dbReference>
<dbReference type="Proteomes" id="UP000642748">
    <property type="component" value="Unassembled WGS sequence"/>
</dbReference>
<evidence type="ECO:0008006" key="3">
    <source>
        <dbReference type="Google" id="ProtNLM"/>
    </source>
</evidence>
<reference evidence="1" key="1">
    <citation type="submission" date="2021-01" db="EMBL/GenBank/DDBJ databases">
        <title>Whole genome shotgun sequence of Rugosimonospora africana NBRC 104875.</title>
        <authorList>
            <person name="Komaki H."/>
            <person name="Tamura T."/>
        </authorList>
    </citation>
    <scope>NUCLEOTIDE SEQUENCE</scope>
    <source>
        <strain evidence="1">NBRC 104875</strain>
    </source>
</reference>
<dbReference type="InterPro" id="IPR011008">
    <property type="entry name" value="Dimeric_a/b-barrel"/>
</dbReference>
<accession>A0A8J3VVE6</accession>